<evidence type="ECO:0000313" key="3">
    <source>
        <dbReference type="Proteomes" id="UP000199158"/>
    </source>
</evidence>
<dbReference type="Gene3D" id="3.30.70.270">
    <property type="match status" value="1"/>
</dbReference>
<proteinExistence type="predicted"/>
<dbReference type="FunFam" id="3.30.70.270:FF:000001">
    <property type="entry name" value="Diguanylate cyclase domain protein"/>
    <property type="match status" value="1"/>
</dbReference>
<dbReference type="InterPro" id="IPR029787">
    <property type="entry name" value="Nucleotide_cyclase"/>
</dbReference>
<dbReference type="GO" id="GO:0005886">
    <property type="term" value="C:plasma membrane"/>
    <property type="evidence" value="ECO:0007669"/>
    <property type="project" value="TreeGrafter"/>
</dbReference>
<dbReference type="SUPFAM" id="SSF55073">
    <property type="entry name" value="Nucleotide cyclase"/>
    <property type="match status" value="1"/>
</dbReference>
<dbReference type="GO" id="GO:0043709">
    <property type="term" value="P:cell adhesion involved in single-species biofilm formation"/>
    <property type="evidence" value="ECO:0007669"/>
    <property type="project" value="TreeGrafter"/>
</dbReference>
<name>A0A1H8DFG1_9FIRM</name>
<organism evidence="2 3">
    <name type="scientific">Hydrogenoanaerobacterium saccharovorans</name>
    <dbReference type="NCBI Taxonomy" id="474960"/>
    <lineage>
        <taxon>Bacteria</taxon>
        <taxon>Bacillati</taxon>
        <taxon>Bacillota</taxon>
        <taxon>Clostridia</taxon>
        <taxon>Eubacteriales</taxon>
        <taxon>Oscillospiraceae</taxon>
        <taxon>Hydrogenoanaerobacterium</taxon>
    </lineage>
</organism>
<evidence type="ECO:0000313" key="2">
    <source>
        <dbReference type="EMBL" id="SEN06000.1"/>
    </source>
</evidence>
<dbReference type="RefSeq" id="WP_092755836.1">
    <property type="nucleotide sequence ID" value="NZ_FOCG01000003.1"/>
</dbReference>
<dbReference type="CDD" id="cd01949">
    <property type="entry name" value="GGDEF"/>
    <property type="match status" value="1"/>
</dbReference>
<dbReference type="SMART" id="SM00267">
    <property type="entry name" value="GGDEF"/>
    <property type="match status" value="1"/>
</dbReference>
<dbReference type="OrthoDB" id="9804747at2"/>
<reference evidence="2 3" key="1">
    <citation type="submission" date="2016-10" db="EMBL/GenBank/DDBJ databases">
        <authorList>
            <person name="de Groot N.N."/>
        </authorList>
    </citation>
    <scope>NUCLEOTIDE SEQUENCE [LARGE SCALE GENOMIC DNA]</scope>
    <source>
        <strain evidence="2 3">CGMCC 1.5070</strain>
    </source>
</reference>
<gene>
    <name evidence="2" type="ORF">SAMN05216180_2583</name>
</gene>
<dbReference type="GO" id="GO:0052621">
    <property type="term" value="F:diguanylate cyclase activity"/>
    <property type="evidence" value="ECO:0007669"/>
    <property type="project" value="TreeGrafter"/>
</dbReference>
<dbReference type="InterPro" id="IPR043128">
    <property type="entry name" value="Rev_trsase/Diguanyl_cyclase"/>
</dbReference>
<dbReference type="EMBL" id="FOCG01000003">
    <property type="protein sequence ID" value="SEN06000.1"/>
    <property type="molecule type" value="Genomic_DNA"/>
</dbReference>
<dbReference type="Pfam" id="PF00990">
    <property type="entry name" value="GGDEF"/>
    <property type="match status" value="1"/>
</dbReference>
<dbReference type="PANTHER" id="PTHR45138">
    <property type="entry name" value="REGULATORY COMPONENTS OF SENSORY TRANSDUCTION SYSTEM"/>
    <property type="match status" value="1"/>
</dbReference>
<dbReference type="NCBIfam" id="TIGR00254">
    <property type="entry name" value="GGDEF"/>
    <property type="match status" value="1"/>
</dbReference>
<keyword evidence="3" id="KW-1185">Reference proteome</keyword>
<dbReference type="Proteomes" id="UP000199158">
    <property type="component" value="Unassembled WGS sequence"/>
</dbReference>
<dbReference type="InterPro" id="IPR050469">
    <property type="entry name" value="Diguanylate_Cyclase"/>
</dbReference>
<protein>
    <submittedName>
        <fullName evidence="2">Diguanylate cyclase (GGDEF) domain-containing protein</fullName>
    </submittedName>
</protein>
<dbReference type="GO" id="GO:1902201">
    <property type="term" value="P:negative regulation of bacterial-type flagellum-dependent cell motility"/>
    <property type="evidence" value="ECO:0007669"/>
    <property type="project" value="TreeGrafter"/>
</dbReference>
<dbReference type="PROSITE" id="PS50887">
    <property type="entry name" value="GGDEF"/>
    <property type="match status" value="1"/>
</dbReference>
<dbReference type="InterPro" id="IPR000160">
    <property type="entry name" value="GGDEF_dom"/>
</dbReference>
<feature type="domain" description="GGDEF" evidence="1">
    <location>
        <begin position="164"/>
        <end position="298"/>
    </location>
</feature>
<sequence length="304" mass="34859">MNSTDLQFLKEFVDRFDKLFDLIRVVDPVKKQIVQYQNLSFEVLTSICYDYWKNDAHCANCVSYRAMKENDTFVKIEYNKEKIYMVTASPITLSNQTYVVEMLKDISETGIIPDLKGKTIEEINNIIDKLNKEVITDPLTDLFNRRYLNERLPVDLYDAFNNHTKLSFIMLDIDYFKIINDTYGHTAGDVILQELGTIIKNSIRKNVDWAARYGGEEFFVSLIGADSLSAYTVAEKIRKTVETKKFDFAGNTVSITVSAGCYTIGDHELTVEELLGYVDQNLYRAKQNGRNMVVANCQKSNTAI</sequence>
<accession>A0A1H8DFG1</accession>
<evidence type="ECO:0000259" key="1">
    <source>
        <dbReference type="PROSITE" id="PS50887"/>
    </source>
</evidence>
<dbReference type="STRING" id="474960.SAMN05216180_2583"/>
<dbReference type="AlphaFoldDB" id="A0A1H8DFG1"/>
<dbReference type="PANTHER" id="PTHR45138:SF9">
    <property type="entry name" value="DIGUANYLATE CYCLASE DGCM-RELATED"/>
    <property type="match status" value="1"/>
</dbReference>